<dbReference type="Proteomes" id="UP000178198">
    <property type="component" value="Chromosome"/>
</dbReference>
<reference evidence="1 2" key="1">
    <citation type="submission" date="2016-10" db="EMBL/GenBank/DDBJ databases">
        <title>Complete Genome Sequence of Flavobacterium sp. PK15.</title>
        <authorList>
            <person name="Ekwe A."/>
            <person name="Kim S.B."/>
        </authorList>
    </citation>
    <scope>NUCLEOTIDE SEQUENCE [LARGE SCALE GENOMIC DNA]</scope>
    <source>
        <strain evidence="1 2">PK15</strain>
    </source>
</reference>
<organism evidence="1 2">
    <name type="scientific">Flavobacterium commune</name>
    <dbReference type="NCBI Taxonomy" id="1306519"/>
    <lineage>
        <taxon>Bacteria</taxon>
        <taxon>Pseudomonadati</taxon>
        <taxon>Bacteroidota</taxon>
        <taxon>Flavobacteriia</taxon>
        <taxon>Flavobacteriales</taxon>
        <taxon>Flavobacteriaceae</taxon>
        <taxon>Flavobacterium</taxon>
    </lineage>
</organism>
<dbReference type="RefSeq" id="WP_071185031.1">
    <property type="nucleotide sequence ID" value="NZ_CP017774.1"/>
</dbReference>
<evidence type="ECO:0000313" key="1">
    <source>
        <dbReference type="EMBL" id="AOZ99786.1"/>
    </source>
</evidence>
<accession>A0A1D9PB28</accession>
<dbReference type="OrthoDB" id="5518417at2"/>
<gene>
    <name evidence="1" type="ORF">BIW12_10250</name>
</gene>
<evidence type="ECO:0000313" key="2">
    <source>
        <dbReference type="Proteomes" id="UP000178198"/>
    </source>
</evidence>
<dbReference type="KEGG" id="fcm:BIW12_10250"/>
<name>A0A1D9PB28_9FLAO</name>
<protein>
    <submittedName>
        <fullName evidence="1">Uncharacterized protein</fullName>
    </submittedName>
</protein>
<proteinExistence type="predicted"/>
<sequence length="285" mass="33525">MIGKCKLYDIECELKKSHLIPKFAFDYMKKTGGRFLRGHENPNKRVQDGITKFLLSEKAEQEFSKRERWFANNIFFPYLENNKQLFHYNEDLSYFMVSVFWRVLLDQLEHPTSNVPELKFLNETADEWKEFLANNKHPKNFDNLNIFLTDRISNSVSNLKSSDIYLSRMIDATIVVNNDYSTVAVYVKFLRFIMWSIVKGKPTTGNNLRVSFSPSKLTLPQSIQDNYFGGFLYNRIKMIDDGPKISAEQEKKIVEEILKNEKDFFNSDMYKSLKNDNNLNEKASH</sequence>
<dbReference type="AlphaFoldDB" id="A0A1D9PB28"/>
<keyword evidence="2" id="KW-1185">Reference proteome</keyword>
<dbReference type="EMBL" id="CP017774">
    <property type="protein sequence ID" value="AOZ99786.1"/>
    <property type="molecule type" value="Genomic_DNA"/>
</dbReference>